<dbReference type="InterPro" id="IPR038728">
    <property type="entry name" value="YkvI-like"/>
</dbReference>
<keyword evidence="1" id="KW-0812">Transmembrane</keyword>
<dbReference type="PANTHER" id="PTHR37814:SF1">
    <property type="entry name" value="MEMBRANE PROTEIN"/>
    <property type="match status" value="1"/>
</dbReference>
<proteinExistence type="predicted"/>
<feature type="transmembrane region" description="Helical" evidence="1">
    <location>
        <begin position="148"/>
        <end position="168"/>
    </location>
</feature>
<feature type="transmembrane region" description="Helical" evidence="1">
    <location>
        <begin position="119"/>
        <end position="141"/>
    </location>
</feature>
<feature type="transmembrane region" description="Helical" evidence="1">
    <location>
        <begin position="188"/>
        <end position="210"/>
    </location>
</feature>
<feature type="transmembrane region" description="Helical" evidence="1">
    <location>
        <begin position="35"/>
        <end position="59"/>
    </location>
</feature>
<gene>
    <name evidence="2" type="ORF">CSLFYP84_00108</name>
</gene>
<evidence type="ECO:0000256" key="1">
    <source>
        <dbReference type="SAM" id="Phobius"/>
    </source>
</evidence>
<feature type="transmembrane region" description="Helical" evidence="1">
    <location>
        <begin position="222"/>
        <end position="243"/>
    </location>
</feature>
<sequence length="362" mass="38196">MEKIGTRQICATFMGCFLGAGFVSGQELWQYFGCFGIQGILGLFTACLLLTGLGLILLLTAGMSGTGEMDRVVIPSDIPWLRGVTGAVQISFMFGIYTVMVSGAGTLIESQTGSHLARILGSAVFCAIVTVISLGGVEAVVKIFGRVVPVLVMLTIVTALIVIGKNGIARIEVTADAASNPLLGNWGIAAANFTSYNFFCAIGALAPLGLANSSRKPAVKGVLSGGLFLFIIGLCLVLAMHSGKAAADTQLPILTLAGMVHPLLAWICALFLLCAMLGAAMSVFTPVPRYFSRFERIRKHKTLFSAVLGLAAWAGSQLGFGSLISVLYPVYGYIAFAVIAMLLIHFVKNISRRNMNGDGRKE</sequence>
<feature type="transmembrane region" description="Helical" evidence="1">
    <location>
        <begin position="303"/>
        <end position="324"/>
    </location>
</feature>
<dbReference type="AlphaFoldDB" id="A0A6N2YE00"/>
<feature type="transmembrane region" description="Helical" evidence="1">
    <location>
        <begin position="263"/>
        <end position="291"/>
    </location>
</feature>
<protein>
    <recommendedName>
        <fullName evidence="3">Transporter</fullName>
    </recommendedName>
</protein>
<keyword evidence="1" id="KW-1133">Transmembrane helix</keyword>
<dbReference type="EMBL" id="CACRUA010000001">
    <property type="protein sequence ID" value="VYT64523.1"/>
    <property type="molecule type" value="Genomic_DNA"/>
</dbReference>
<feature type="transmembrane region" description="Helical" evidence="1">
    <location>
        <begin position="330"/>
        <end position="347"/>
    </location>
</feature>
<organism evidence="2">
    <name type="scientific">Clostridium symbiosum</name>
    <name type="common">Bacteroides symbiosus</name>
    <dbReference type="NCBI Taxonomy" id="1512"/>
    <lineage>
        <taxon>Bacteria</taxon>
        <taxon>Bacillati</taxon>
        <taxon>Bacillota</taxon>
        <taxon>Clostridia</taxon>
        <taxon>Lachnospirales</taxon>
        <taxon>Lachnospiraceae</taxon>
        <taxon>Otoolea</taxon>
    </lineage>
</organism>
<dbReference type="PANTHER" id="PTHR37814">
    <property type="entry name" value="CONSERVED MEMBRANE PROTEIN"/>
    <property type="match status" value="1"/>
</dbReference>
<accession>A0A6N2YE00</accession>
<feature type="transmembrane region" description="Helical" evidence="1">
    <location>
        <begin position="80"/>
        <end position="99"/>
    </location>
</feature>
<evidence type="ECO:0000313" key="2">
    <source>
        <dbReference type="EMBL" id="VYT64523.1"/>
    </source>
</evidence>
<evidence type="ECO:0008006" key="3">
    <source>
        <dbReference type="Google" id="ProtNLM"/>
    </source>
</evidence>
<name>A0A6N2YE00_CLOSY</name>
<keyword evidence="1" id="KW-0472">Membrane</keyword>
<dbReference type="RefSeq" id="WP_021642409.1">
    <property type="nucleotide sequence ID" value="NZ_CACRUA010000001.1"/>
</dbReference>
<reference evidence="2" key="1">
    <citation type="submission" date="2019-11" db="EMBL/GenBank/DDBJ databases">
        <authorList>
            <person name="Feng L."/>
        </authorList>
    </citation>
    <scope>NUCLEOTIDE SEQUENCE</scope>
    <source>
        <strain evidence="2">CsymbiosumLFYP84</strain>
    </source>
</reference>